<protein>
    <submittedName>
        <fullName evidence="1">Uncharacterized protein</fullName>
    </submittedName>
</protein>
<reference evidence="1 2" key="1">
    <citation type="submission" date="2021-06" db="EMBL/GenBank/DDBJ databases">
        <title>Caerostris extrusa draft genome.</title>
        <authorList>
            <person name="Kono N."/>
            <person name="Arakawa K."/>
        </authorList>
    </citation>
    <scope>NUCLEOTIDE SEQUENCE [LARGE SCALE GENOMIC DNA]</scope>
</reference>
<evidence type="ECO:0000313" key="1">
    <source>
        <dbReference type="EMBL" id="GIZ01836.1"/>
    </source>
</evidence>
<accession>A0AAV4Y7D8</accession>
<keyword evidence="2" id="KW-1185">Reference proteome</keyword>
<name>A0AAV4Y7D8_CAEEX</name>
<gene>
    <name evidence="1" type="ORF">CEXT_538641</name>
</gene>
<sequence>MYEILILVIQPFLSLHLNHIFPLPNNQQFCMFPDHRKGYAPADKVSSGPFRIVLSSPSSAWPMMKSFTCRNARFAASLIGCLKLPAQI</sequence>
<proteinExistence type="predicted"/>
<dbReference type="AlphaFoldDB" id="A0AAV4Y7D8"/>
<organism evidence="1 2">
    <name type="scientific">Caerostris extrusa</name>
    <name type="common">Bark spider</name>
    <name type="synonym">Caerostris bankana</name>
    <dbReference type="NCBI Taxonomy" id="172846"/>
    <lineage>
        <taxon>Eukaryota</taxon>
        <taxon>Metazoa</taxon>
        <taxon>Ecdysozoa</taxon>
        <taxon>Arthropoda</taxon>
        <taxon>Chelicerata</taxon>
        <taxon>Arachnida</taxon>
        <taxon>Araneae</taxon>
        <taxon>Araneomorphae</taxon>
        <taxon>Entelegynae</taxon>
        <taxon>Araneoidea</taxon>
        <taxon>Araneidae</taxon>
        <taxon>Caerostris</taxon>
    </lineage>
</organism>
<evidence type="ECO:0000313" key="2">
    <source>
        <dbReference type="Proteomes" id="UP001054945"/>
    </source>
</evidence>
<dbReference type="EMBL" id="BPLR01018730">
    <property type="protein sequence ID" value="GIZ01836.1"/>
    <property type="molecule type" value="Genomic_DNA"/>
</dbReference>
<dbReference type="Proteomes" id="UP001054945">
    <property type="component" value="Unassembled WGS sequence"/>
</dbReference>
<comment type="caution">
    <text evidence="1">The sequence shown here is derived from an EMBL/GenBank/DDBJ whole genome shotgun (WGS) entry which is preliminary data.</text>
</comment>